<evidence type="ECO:0000313" key="1">
    <source>
        <dbReference type="EMBL" id="XBH09026.1"/>
    </source>
</evidence>
<sequence length="55" mass="5977">MAKHTINMLDGKYLSRESSGKAIVCYAVSALGPAVSAAASRQHSHKRAMYARVRE</sequence>
<evidence type="ECO:0000313" key="2">
    <source>
        <dbReference type="EMBL" id="XBH12230.1"/>
    </source>
</evidence>
<name>A0AAU7D575_9BACT</name>
<protein>
    <submittedName>
        <fullName evidence="2">Uncharacterized protein</fullName>
    </submittedName>
</protein>
<dbReference type="EMBL" id="CP121194">
    <property type="protein sequence ID" value="XBH09026.1"/>
    <property type="molecule type" value="Genomic_DNA"/>
</dbReference>
<organism evidence="2">
    <name type="scientific">Edaphobacter paludis</name>
    <dbReference type="NCBI Taxonomy" id="3035702"/>
    <lineage>
        <taxon>Bacteria</taxon>
        <taxon>Pseudomonadati</taxon>
        <taxon>Acidobacteriota</taxon>
        <taxon>Terriglobia</taxon>
        <taxon>Terriglobales</taxon>
        <taxon>Acidobacteriaceae</taxon>
        <taxon>Edaphobacter</taxon>
    </lineage>
</organism>
<accession>A0AAU7CVB0</accession>
<dbReference type="AlphaFoldDB" id="A0AAU7D575"/>
<accession>A0AAU7D575</accession>
<dbReference type="EMBL" id="CP121195">
    <property type="protein sequence ID" value="XBH12230.1"/>
    <property type="molecule type" value="Genomic_DNA"/>
</dbReference>
<reference evidence="2" key="1">
    <citation type="submission" date="2023-03" db="EMBL/GenBank/DDBJ databases">
        <title>Edaphobacter sp.</title>
        <authorList>
            <person name="Huber K.J."/>
            <person name="Papendorf J."/>
            <person name="Pilke C."/>
            <person name="Bunk B."/>
            <person name="Sproeer C."/>
            <person name="Pester M."/>
        </authorList>
    </citation>
    <scope>NUCLEOTIDE SEQUENCE</scope>
    <source>
        <strain evidence="1">DSM 109919</strain>
        <strain evidence="2">DSM 109920</strain>
    </source>
</reference>
<dbReference type="RefSeq" id="WP_348266535.1">
    <property type="nucleotide sequence ID" value="NZ_CP121194.1"/>
</dbReference>
<gene>
    <name evidence="1" type="ORF">P4G45_11045</name>
    <name evidence="2" type="ORF">P8936_10990</name>
</gene>
<proteinExistence type="predicted"/>
<dbReference type="KEGG" id="epl:P4G45_11045"/>